<evidence type="ECO:0000313" key="2">
    <source>
        <dbReference type="EMBL" id="MET3683033.1"/>
    </source>
</evidence>
<dbReference type="Proteomes" id="UP001549167">
    <property type="component" value="Unassembled WGS sequence"/>
</dbReference>
<dbReference type="EMBL" id="JBEPMX010000004">
    <property type="protein sequence ID" value="MET3683033.1"/>
    <property type="molecule type" value="Genomic_DNA"/>
</dbReference>
<dbReference type="PANTHER" id="PTHR39174">
    <property type="entry name" value="INNER MEMBRANE PROTEIN-RELATED"/>
    <property type="match status" value="1"/>
</dbReference>
<dbReference type="RefSeq" id="WP_354219630.1">
    <property type="nucleotide sequence ID" value="NZ_JBEPMX010000004.1"/>
</dbReference>
<comment type="caution">
    <text evidence="2">The sequence shown here is derived from an EMBL/GenBank/DDBJ whole genome shotgun (WGS) entry which is preliminary data.</text>
</comment>
<dbReference type="Pfam" id="PF06196">
    <property type="entry name" value="DUF997"/>
    <property type="match status" value="1"/>
</dbReference>
<sequence length="90" mass="10432">MPKGDWRFRIANREALIGVALATFNIIWWYGFAYTLGSKSPDDYIYIFGFPAWFFFSCIVGLVVMIALVYLVVKFVLKDMPFDDEGRDES</sequence>
<evidence type="ECO:0000313" key="3">
    <source>
        <dbReference type="Proteomes" id="UP001549167"/>
    </source>
</evidence>
<organism evidence="2 3">
    <name type="scientific">Alkalibacillus flavidus</name>
    <dbReference type="NCBI Taxonomy" id="546021"/>
    <lineage>
        <taxon>Bacteria</taxon>
        <taxon>Bacillati</taxon>
        <taxon>Bacillota</taxon>
        <taxon>Bacilli</taxon>
        <taxon>Bacillales</taxon>
        <taxon>Bacillaceae</taxon>
        <taxon>Alkalibacillus</taxon>
    </lineage>
</organism>
<feature type="transmembrane region" description="Helical" evidence="1">
    <location>
        <begin position="44"/>
        <end position="73"/>
    </location>
</feature>
<dbReference type="InterPro" id="IPR010398">
    <property type="entry name" value="DUF997"/>
</dbReference>
<keyword evidence="1" id="KW-0472">Membrane</keyword>
<keyword evidence="1" id="KW-0812">Transmembrane</keyword>
<evidence type="ECO:0000256" key="1">
    <source>
        <dbReference type="SAM" id="Phobius"/>
    </source>
</evidence>
<dbReference type="PANTHER" id="PTHR39174:SF1">
    <property type="entry name" value="INNER MEMBRANE PROTEIN"/>
    <property type="match status" value="1"/>
</dbReference>
<reference evidence="2 3" key="1">
    <citation type="submission" date="2024-06" db="EMBL/GenBank/DDBJ databases">
        <title>Genomic Encyclopedia of Type Strains, Phase IV (KMG-IV): sequencing the most valuable type-strain genomes for metagenomic binning, comparative biology and taxonomic classification.</title>
        <authorList>
            <person name="Goeker M."/>
        </authorList>
    </citation>
    <scope>NUCLEOTIDE SEQUENCE [LARGE SCALE GENOMIC DNA]</scope>
    <source>
        <strain evidence="2 3">DSM 23520</strain>
    </source>
</reference>
<keyword evidence="3" id="KW-1185">Reference proteome</keyword>
<feature type="transmembrane region" description="Helical" evidence="1">
    <location>
        <begin position="15"/>
        <end position="32"/>
    </location>
</feature>
<name>A0ABV2KTX8_9BACI</name>
<proteinExistence type="predicted"/>
<keyword evidence="1" id="KW-1133">Transmembrane helix</keyword>
<gene>
    <name evidence="2" type="ORF">ABID56_001123</name>
</gene>
<accession>A0ABV2KTX8</accession>
<protein>
    <submittedName>
        <fullName evidence="2">Membrane protein YhdT</fullName>
    </submittedName>
</protein>